<organism evidence="1 2">
    <name type="scientific">Streptococcus cuniculi</name>
    <dbReference type="NCBI Taxonomy" id="1432788"/>
    <lineage>
        <taxon>Bacteria</taxon>
        <taxon>Bacillati</taxon>
        <taxon>Bacillota</taxon>
        <taxon>Bacilli</taxon>
        <taxon>Lactobacillales</taxon>
        <taxon>Streptococcaceae</taxon>
        <taxon>Streptococcus</taxon>
    </lineage>
</organism>
<accession>A0A4Y9JC34</accession>
<dbReference type="EMBL" id="SPPD01000002">
    <property type="protein sequence ID" value="TFU98512.1"/>
    <property type="molecule type" value="Genomic_DNA"/>
</dbReference>
<evidence type="ECO:0000313" key="1">
    <source>
        <dbReference type="EMBL" id="TFU98512.1"/>
    </source>
</evidence>
<name>A0A4Y9JC34_9STRE</name>
<dbReference type="OrthoDB" id="2224745at2"/>
<proteinExistence type="predicted"/>
<dbReference type="AlphaFoldDB" id="A0A4Y9JC34"/>
<reference evidence="1 2" key="1">
    <citation type="submission" date="2019-03" db="EMBL/GenBank/DDBJ databases">
        <title>Diversity of the mouse oral microbiome.</title>
        <authorList>
            <person name="Joseph S."/>
            <person name="Aduse-Opoku J."/>
            <person name="Curtis M."/>
            <person name="Wade W."/>
            <person name="Hashim A."/>
        </authorList>
    </citation>
    <scope>NUCLEOTIDE SEQUENCE [LARGE SCALE GENOMIC DNA]</scope>
    <source>
        <strain evidence="1 2">WM131</strain>
    </source>
</reference>
<gene>
    <name evidence="1" type="ORF">E4T82_01725</name>
</gene>
<dbReference type="Proteomes" id="UP000297253">
    <property type="component" value="Unassembled WGS sequence"/>
</dbReference>
<evidence type="ECO:0008006" key="3">
    <source>
        <dbReference type="Google" id="ProtNLM"/>
    </source>
</evidence>
<comment type="caution">
    <text evidence="1">The sequence shown here is derived from an EMBL/GenBank/DDBJ whole genome shotgun (WGS) entry which is preliminary data.</text>
</comment>
<evidence type="ECO:0000313" key="2">
    <source>
        <dbReference type="Proteomes" id="UP000297253"/>
    </source>
</evidence>
<dbReference type="RefSeq" id="WP_135181185.1">
    <property type="nucleotide sequence ID" value="NZ_JADGKZ010000002.1"/>
</dbReference>
<sequence length="86" mass="9108">MVKIASDLGATTQAASHVAKIQADSGQSVSLGQSNISGMERGAKVANQLLPTLQRLSESIKKHADKFPQLARVIESRDATTRFGGM</sequence>
<protein>
    <recommendedName>
        <fullName evidence="3">TIGR04197 family type VII secretion effector</fullName>
    </recommendedName>
</protein>